<reference evidence="5" key="1">
    <citation type="journal article" date="2019" name="Int. J. Syst. Evol. Microbiol.">
        <title>The Global Catalogue of Microorganisms (GCM) 10K type strain sequencing project: providing services to taxonomists for standard genome sequencing and annotation.</title>
        <authorList>
            <consortium name="The Broad Institute Genomics Platform"/>
            <consortium name="The Broad Institute Genome Sequencing Center for Infectious Disease"/>
            <person name="Wu L."/>
            <person name="Ma J."/>
        </authorList>
    </citation>
    <scope>NUCLEOTIDE SEQUENCE [LARGE SCALE GENOMIC DNA]</scope>
    <source>
        <strain evidence="5">CGMCC 4.7198</strain>
    </source>
</reference>
<dbReference type="Gene3D" id="3.40.630.30">
    <property type="match status" value="1"/>
</dbReference>
<organism evidence="4 5">
    <name type="scientific">Mumia xiangluensis</name>
    <dbReference type="NCBI Taxonomy" id="1678900"/>
    <lineage>
        <taxon>Bacteria</taxon>
        <taxon>Bacillati</taxon>
        <taxon>Actinomycetota</taxon>
        <taxon>Actinomycetes</taxon>
        <taxon>Propionibacteriales</taxon>
        <taxon>Nocardioidaceae</taxon>
        <taxon>Mumia</taxon>
    </lineage>
</organism>
<dbReference type="InterPro" id="IPR000182">
    <property type="entry name" value="GNAT_dom"/>
</dbReference>
<keyword evidence="1 4" id="KW-0808">Transferase</keyword>
<protein>
    <submittedName>
        <fullName evidence="4">GNAT family N-acetyltransferase</fullName>
        <ecNumber evidence="4">2.3.-.-</ecNumber>
    </submittedName>
</protein>
<keyword evidence="5" id="KW-1185">Reference proteome</keyword>
<name>A0ABW1QU23_9ACTN</name>
<evidence type="ECO:0000256" key="2">
    <source>
        <dbReference type="ARBA" id="ARBA00023315"/>
    </source>
</evidence>
<dbReference type="InterPro" id="IPR016181">
    <property type="entry name" value="Acyl_CoA_acyltransferase"/>
</dbReference>
<dbReference type="Proteomes" id="UP001596097">
    <property type="component" value="Unassembled WGS sequence"/>
</dbReference>
<keyword evidence="2 4" id="KW-0012">Acyltransferase</keyword>
<evidence type="ECO:0000256" key="1">
    <source>
        <dbReference type="ARBA" id="ARBA00022679"/>
    </source>
</evidence>
<dbReference type="Pfam" id="PF00583">
    <property type="entry name" value="Acetyltransf_1"/>
    <property type="match status" value="1"/>
</dbReference>
<evidence type="ECO:0000313" key="4">
    <source>
        <dbReference type="EMBL" id="MFC6151981.1"/>
    </source>
</evidence>
<feature type="domain" description="N-acetyltransferase" evidence="3">
    <location>
        <begin position="12"/>
        <end position="176"/>
    </location>
</feature>
<proteinExistence type="predicted"/>
<dbReference type="EC" id="2.3.-.-" evidence="4"/>
<dbReference type="CDD" id="cd04301">
    <property type="entry name" value="NAT_SF"/>
    <property type="match status" value="1"/>
</dbReference>
<dbReference type="PANTHER" id="PTHR43877">
    <property type="entry name" value="AMINOALKYLPHOSPHONATE N-ACETYLTRANSFERASE-RELATED-RELATED"/>
    <property type="match status" value="1"/>
</dbReference>
<dbReference type="PROSITE" id="PS51186">
    <property type="entry name" value="GNAT"/>
    <property type="match status" value="1"/>
</dbReference>
<dbReference type="EMBL" id="JBHSQL010000031">
    <property type="protein sequence ID" value="MFC6151981.1"/>
    <property type="molecule type" value="Genomic_DNA"/>
</dbReference>
<dbReference type="GO" id="GO:0016746">
    <property type="term" value="F:acyltransferase activity"/>
    <property type="evidence" value="ECO:0007669"/>
    <property type="project" value="UniProtKB-KW"/>
</dbReference>
<evidence type="ECO:0000259" key="3">
    <source>
        <dbReference type="PROSITE" id="PS51186"/>
    </source>
</evidence>
<dbReference type="InterPro" id="IPR050832">
    <property type="entry name" value="Bact_Acetyltransf"/>
</dbReference>
<comment type="caution">
    <text evidence="4">The sequence shown here is derived from an EMBL/GenBank/DDBJ whole genome shotgun (WGS) entry which is preliminary data.</text>
</comment>
<accession>A0ABW1QU23</accession>
<evidence type="ECO:0000313" key="5">
    <source>
        <dbReference type="Proteomes" id="UP001596097"/>
    </source>
</evidence>
<gene>
    <name evidence="4" type="ORF">ACFPYK_21435</name>
</gene>
<sequence>MTASQAVGSARLMVRPVRPEEYARAGAIVVAAYRAEGYLRFSDGSEDVAYAAKLADVETRAQDSEVAVVELDGRLVGTVTWCSPGSTMRELATRDDQGEFRMLGVDPAAAGLGVGTAMVRWCLARAESDGLREVVISSLPDMAPAHRLYAAHGFVRREDLDWSPVPGTELIGFSRPVA</sequence>
<dbReference type="SUPFAM" id="SSF55729">
    <property type="entry name" value="Acyl-CoA N-acyltransferases (Nat)"/>
    <property type="match status" value="1"/>
</dbReference>
<dbReference type="RefSeq" id="WP_205602864.1">
    <property type="nucleotide sequence ID" value="NZ_JBHSQL010000031.1"/>
</dbReference>